<proteinExistence type="predicted"/>
<protein>
    <submittedName>
        <fullName evidence="1">Predicted protein</fullName>
    </submittedName>
</protein>
<sequence length="154" mass="17126">MAYEHVPLDLTSETLAFVCKVPQYACFRVKGCMFEYEQPRRSGNLSTWASSSTDIKSHTTLLSLCFFLATLQLQLQLQLIHTIHIYHIPRSATIFSPKPSHYHYCRDSTPLAHTAVMPASAASSISSIVKPKPVSCGESCDCCGCEESCWCVVM</sequence>
<dbReference type="EMBL" id="FP929131">
    <property type="protein sequence ID" value="CBX97193.1"/>
    <property type="molecule type" value="Genomic_DNA"/>
</dbReference>
<accession>E5A0P7</accession>
<dbReference type="AlphaFoldDB" id="E5A0P7"/>
<keyword evidence="2" id="KW-1185">Reference proteome</keyword>
<name>E5A0P7_LEPMJ</name>
<dbReference type="GeneID" id="13281033"/>
<dbReference type="Proteomes" id="UP000002668">
    <property type="component" value="Genome"/>
</dbReference>
<evidence type="ECO:0000313" key="1">
    <source>
        <dbReference type="EMBL" id="CBX97193.1"/>
    </source>
</evidence>
<dbReference type="STRING" id="985895.E5A0P7"/>
<dbReference type="InParanoid" id="E5A0P7"/>
<dbReference type="VEuPathDB" id="FungiDB:LEMA_P103240.1"/>
<organism evidence="2">
    <name type="scientific">Leptosphaeria maculans (strain JN3 / isolate v23.1.3 / race Av1-4-5-6-7-8)</name>
    <name type="common">Blackleg fungus</name>
    <name type="synonym">Phoma lingam</name>
    <dbReference type="NCBI Taxonomy" id="985895"/>
    <lineage>
        <taxon>Eukaryota</taxon>
        <taxon>Fungi</taxon>
        <taxon>Dikarya</taxon>
        <taxon>Ascomycota</taxon>
        <taxon>Pezizomycotina</taxon>
        <taxon>Dothideomycetes</taxon>
        <taxon>Pleosporomycetidae</taxon>
        <taxon>Pleosporales</taxon>
        <taxon>Pleosporineae</taxon>
        <taxon>Leptosphaeriaceae</taxon>
        <taxon>Plenodomus</taxon>
        <taxon>Plenodomus lingam/Leptosphaeria maculans species complex</taxon>
    </lineage>
</organism>
<gene>
    <name evidence="1" type="ORF">LEMA_P103240.1</name>
</gene>
<reference evidence="2" key="1">
    <citation type="journal article" date="2011" name="Nat. Commun.">
        <title>Effector diversification within compartments of the Leptosphaeria maculans genome affected by Repeat-Induced Point mutations.</title>
        <authorList>
            <person name="Rouxel T."/>
            <person name="Grandaubert J."/>
            <person name="Hane J.K."/>
            <person name="Hoede C."/>
            <person name="van de Wouw A.P."/>
            <person name="Couloux A."/>
            <person name="Dominguez V."/>
            <person name="Anthouard V."/>
            <person name="Bally P."/>
            <person name="Bourras S."/>
            <person name="Cozijnsen A.J."/>
            <person name="Ciuffetti L.M."/>
            <person name="Degrave A."/>
            <person name="Dilmaghani A."/>
            <person name="Duret L."/>
            <person name="Fudal I."/>
            <person name="Goodwin S.B."/>
            <person name="Gout L."/>
            <person name="Glaser N."/>
            <person name="Linglin J."/>
            <person name="Kema G.H.J."/>
            <person name="Lapalu N."/>
            <person name="Lawrence C.B."/>
            <person name="May K."/>
            <person name="Meyer M."/>
            <person name="Ollivier B."/>
            <person name="Poulain J."/>
            <person name="Schoch C.L."/>
            <person name="Simon A."/>
            <person name="Spatafora J.W."/>
            <person name="Stachowiak A."/>
            <person name="Turgeon B.G."/>
            <person name="Tyler B.M."/>
            <person name="Vincent D."/>
            <person name="Weissenbach J."/>
            <person name="Amselem J."/>
            <person name="Quesneville H."/>
            <person name="Oliver R.P."/>
            <person name="Wincker P."/>
            <person name="Balesdent M.-H."/>
            <person name="Howlett B.J."/>
        </authorList>
    </citation>
    <scope>NUCLEOTIDE SEQUENCE [LARGE SCALE GENOMIC DNA]</scope>
    <source>
        <strain evidence="2">JN3 / isolate v23.1.3 / race Av1-4-5-6-7-8</strain>
    </source>
</reference>
<dbReference type="HOGENOM" id="CLU_1704539_0_0_1"/>
<evidence type="ECO:0000313" key="2">
    <source>
        <dbReference type="Proteomes" id="UP000002668"/>
    </source>
</evidence>